<sequence>MENSSQMTAAEVVQIVAWLDANGVVYQINGGWGVDALVGRQTRPHQDLDVFIDEVHEADFMAWLTSPGYRVTEDWRPVRVQLSSPLGQVDVHAMRLDPACDGVQQGLDDDVYLHPSEQRVVGLIDGQAVAVASAERARQLRSGYRLRAVDLHDLALLDEL</sequence>
<name>A0A345NLU0_9MICO</name>
<reference evidence="1 2" key="1">
    <citation type="submission" date="2018-07" db="EMBL/GenBank/DDBJ databases">
        <title>Complete genome sequencing of Ornithinimicrobium sp. AMA3305.</title>
        <authorList>
            <person name="Bae J.-W."/>
        </authorList>
    </citation>
    <scope>NUCLEOTIDE SEQUENCE [LARGE SCALE GENOMIC DNA]</scope>
    <source>
        <strain evidence="1 2">AMA3305</strain>
    </source>
</reference>
<accession>A0A345NLU0</accession>
<evidence type="ECO:0000313" key="2">
    <source>
        <dbReference type="Proteomes" id="UP000253790"/>
    </source>
</evidence>
<dbReference type="AlphaFoldDB" id="A0A345NLU0"/>
<dbReference type="InterPro" id="IPR019646">
    <property type="entry name" value="Aminoglyc_AdlTrfase"/>
</dbReference>
<dbReference type="RefSeq" id="WP_114927763.1">
    <property type="nucleotide sequence ID" value="NZ_CP031229.1"/>
</dbReference>
<dbReference type="OrthoDB" id="9800567at2"/>
<dbReference type="Proteomes" id="UP000253790">
    <property type="component" value="Chromosome"/>
</dbReference>
<gene>
    <name evidence="1" type="ORF">DV701_07540</name>
</gene>
<dbReference type="Pfam" id="PF10706">
    <property type="entry name" value="Aminoglyc_resit"/>
    <property type="match status" value="1"/>
</dbReference>
<protein>
    <submittedName>
        <fullName evidence="1">Lincomycin resistance protein LmrB</fullName>
    </submittedName>
</protein>
<proteinExistence type="predicted"/>
<organism evidence="1 2">
    <name type="scientific">Ornithinimicrobium avium</name>
    <dbReference type="NCBI Taxonomy" id="2283195"/>
    <lineage>
        <taxon>Bacteria</taxon>
        <taxon>Bacillati</taxon>
        <taxon>Actinomycetota</taxon>
        <taxon>Actinomycetes</taxon>
        <taxon>Micrococcales</taxon>
        <taxon>Ornithinimicrobiaceae</taxon>
        <taxon>Ornithinimicrobium</taxon>
    </lineage>
</organism>
<keyword evidence="2" id="KW-1185">Reference proteome</keyword>
<evidence type="ECO:0000313" key="1">
    <source>
        <dbReference type="EMBL" id="AXH95998.1"/>
    </source>
</evidence>
<dbReference type="KEGG" id="orn:DV701_07540"/>
<dbReference type="Gene3D" id="3.30.460.40">
    <property type="match status" value="1"/>
</dbReference>
<dbReference type="EMBL" id="CP031229">
    <property type="protein sequence ID" value="AXH95998.1"/>
    <property type="molecule type" value="Genomic_DNA"/>
</dbReference>